<organism evidence="2 3">
    <name type="scientific">Drosophila willistoni</name>
    <name type="common">Fruit fly</name>
    <dbReference type="NCBI Taxonomy" id="7260"/>
    <lineage>
        <taxon>Eukaryota</taxon>
        <taxon>Metazoa</taxon>
        <taxon>Ecdysozoa</taxon>
        <taxon>Arthropoda</taxon>
        <taxon>Hexapoda</taxon>
        <taxon>Insecta</taxon>
        <taxon>Pterygota</taxon>
        <taxon>Neoptera</taxon>
        <taxon>Endopterygota</taxon>
        <taxon>Diptera</taxon>
        <taxon>Brachycera</taxon>
        <taxon>Muscomorpha</taxon>
        <taxon>Ephydroidea</taxon>
        <taxon>Drosophilidae</taxon>
        <taxon>Drosophila</taxon>
        <taxon>Sophophora</taxon>
    </lineage>
</organism>
<dbReference type="InParanoid" id="B4MRU8"/>
<evidence type="ECO:0000313" key="2">
    <source>
        <dbReference type="EMBL" id="EDW74837.2"/>
    </source>
</evidence>
<evidence type="ECO:0000259" key="1">
    <source>
        <dbReference type="SMART" id="SM00731"/>
    </source>
</evidence>
<keyword evidence="3" id="KW-1185">Reference proteome</keyword>
<dbReference type="Proteomes" id="UP000007798">
    <property type="component" value="Unassembled WGS sequence"/>
</dbReference>
<gene>
    <name evidence="2" type="primary">Dwil\GK19091</name>
    <name evidence="2" type="ORF">Dwil_GK19091</name>
</gene>
<dbReference type="GO" id="GO:0005634">
    <property type="term" value="C:nucleus"/>
    <property type="evidence" value="ECO:0007669"/>
    <property type="project" value="TreeGrafter"/>
</dbReference>
<dbReference type="PANTHER" id="PTHR23099">
    <property type="entry name" value="TRANSCRIPTIONAL REGULATOR"/>
    <property type="match status" value="1"/>
</dbReference>
<name>B4MRU8_DROWI</name>
<dbReference type="PANTHER" id="PTHR23099:SF0">
    <property type="entry name" value="GERM CELL NUCLEAR ACIDIC PROTEIN"/>
    <property type="match status" value="1"/>
</dbReference>
<dbReference type="eggNOG" id="KOG3854">
    <property type="taxonomic scope" value="Eukaryota"/>
</dbReference>
<dbReference type="OrthoDB" id="20772at2759"/>
<dbReference type="STRING" id="7260.B4MRU8"/>
<dbReference type="AlphaFoldDB" id="B4MRU8"/>
<dbReference type="GO" id="GO:0006974">
    <property type="term" value="P:DNA damage response"/>
    <property type="evidence" value="ECO:0007669"/>
    <property type="project" value="UniProtKB-ARBA"/>
</dbReference>
<dbReference type="SMART" id="SM00731">
    <property type="entry name" value="SprT"/>
    <property type="match status" value="1"/>
</dbReference>
<sequence length="440" mass="50931">MAKRCHEAVIEISSEESELDSVTSTVIIRSRRTTRTRPKRFSDYDLETSGVDLQLYKRREDPDYTSSINQSNESDVVYRTEHVLVYLDLSQPIAKVTKEPLMDPLMNANQQLKTKLKKLLGLIAPRRRLYNPRDEDELIIPAPKMFNIPIASSVTVKTWSRLNLHNADPVSPAKMKWKLLDDYIQRINASSFVKSQMPSHIWQESNNLSELPPLRKRDQECRQHKRCLPLLEQHPLFYSFIESLSTKISVNMCHPLAINYRIMDFKQSKGDLAKKLFNMFNHQIFLCGLQPQLIWHGSQNSKSYLIISGKKLDRSYKIILSETIEEPAVLVKILLHEMCHVAAFVYNTEIGHGDQCHKWACVAKYRMPELPFVAECEGSTCKYICYLCGASSLGHLMQFQDITAHLHCAYCQFELLVEPWQANNPCFLSHQETYLKQMYG</sequence>
<evidence type="ECO:0000313" key="3">
    <source>
        <dbReference type="Proteomes" id="UP000007798"/>
    </source>
</evidence>
<dbReference type="FunCoup" id="B4MRU8">
    <property type="interactions" value="480"/>
</dbReference>
<proteinExistence type="predicted"/>
<dbReference type="HOGENOM" id="CLU_024826_1_0_1"/>
<protein>
    <recommendedName>
        <fullName evidence="1">SprT-like domain-containing protein</fullName>
    </recommendedName>
</protein>
<dbReference type="Pfam" id="PF10263">
    <property type="entry name" value="SprT-like"/>
    <property type="match status" value="1"/>
</dbReference>
<feature type="domain" description="SprT-like" evidence="1">
    <location>
        <begin position="270"/>
        <end position="418"/>
    </location>
</feature>
<dbReference type="KEGG" id="dwi:6640878"/>
<dbReference type="EMBL" id="CH963850">
    <property type="protein sequence ID" value="EDW74837.2"/>
    <property type="molecule type" value="Genomic_DNA"/>
</dbReference>
<accession>B4MRU8</accession>
<reference evidence="2 3" key="1">
    <citation type="journal article" date="2007" name="Nature">
        <title>Evolution of genes and genomes on the Drosophila phylogeny.</title>
        <authorList>
            <consortium name="Drosophila 12 Genomes Consortium"/>
            <person name="Clark A.G."/>
            <person name="Eisen M.B."/>
            <person name="Smith D.R."/>
            <person name="Bergman C.M."/>
            <person name="Oliver B."/>
            <person name="Markow T.A."/>
            <person name="Kaufman T.C."/>
            <person name="Kellis M."/>
            <person name="Gelbart W."/>
            <person name="Iyer V.N."/>
            <person name="Pollard D.A."/>
            <person name="Sackton T.B."/>
            <person name="Larracuente A.M."/>
            <person name="Singh N.D."/>
            <person name="Abad J.P."/>
            <person name="Abt D.N."/>
            <person name="Adryan B."/>
            <person name="Aguade M."/>
            <person name="Akashi H."/>
            <person name="Anderson W.W."/>
            <person name="Aquadro C.F."/>
            <person name="Ardell D.H."/>
            <person name="Arguello R."/>
            <person name="Artieri C.G."/>
            <person name="Barbash D.A."/>
            <person name="Barker D."/>
            <person name="Barsanti P."/>
            <person name="Batterham P."/>
            <person name="Batzoglou S."/>
            <person name="Begun D."/>
            <person name="Bhutkar A."/>
            <person name="Blanco E."/>
            <person name="Bosak S.A."/>
            <person name="Bradley R.K."/>
            <person name="Brand A.D."/>
            <person name="Brent M.R."/>
            <person name="Brooks A.N."/>
            <person name="Brown R.H."/>
            <person name="Butlin R.K."/>
            <person name="Caggese C."/>
            <person name="Calvi B.R."/>
            <person name="Bernardo de Carvalho A."/>
            <person name="Caspi A."/>
            <person name="Castrezana S."/>
            <person name="Celniker S.E."/>
            <person name="Chang J.L."/>
            <person name="Chapple C."/>
            <person name="Chatterji S."/>
            <person name="Chinwalla A."/>
            <person name="Civetta A."/>
            <person name="Clifton S.W."/>
            <person name="Comeron J.M."/>
            <person name="Costello J.C."/>
            <person name="Coyne J.A."/>
            <person name="Daub J."/>
            <person name="David R.G."/>
            <person name="Delcher A.L."/>
            <person name="Delehaunty K."/>
            <person name="Do C.B."/>
            <person name="Ebling H."/>
            <person name="Edwards K."/>
            <person name="Eickbush T."/>
            <person name="Evans J.D."/>
            <person name="Filipski A."/>
            <person name="Findeiss S."/>
            <person name="Freyhult E."/>
            <person name="Fulton L."/>
            <person name="Fulton R."/>
            <person name="Garcia A.C."/>
            <person name="Gardiner A."/>
            <person name="Garfield D.A."/>
            <person name="Garvin B.E."/>
            <person name="Gibson G."/>
            <person name="Gilbert D."/>
            <person name="Gnerre S."/>
            <person name="Godfrey J."/>
            <person name="Good R."/>
            <person name="Gotea V."/>
            <person name="Gravely B."/>
            <person name="Greenberg A.J."/>
            <person name="Griffiths-Jones S."/>
            <person name="Gross S."/>
            <person name="Guigo R."/>
            <person name="Gustafson E.A."/>
            <person name="Haerty W."/>
            <person name="Hahn M.W."/>
            <person name="Halligan D.L."/>
            <person name="Halpern A.L."/>
            <person name="Halter G.M."/>
            <person name="Han M.V."/>
            <person name="Heger A."/>
            <person name="Hillier L."/>
            <person name="Hinrichs A.S."/>
            <person name="Holmes I."/>
            <person name="Hoskins R.A."/>
            <person name="Hubisz M.J."/>
            <person name="Hultmark D."/>
            <person name="Huntley M.A."/>
            <person name="Jaffe D.B."/>
            <person name="Jagadeeshan S."/>
            <person name="Jeck W.R."/>
            <person name="Johnson J."/>
            <person name="Jones C.D."/>
            <person name="Jordan W.C."/>
            <person name="Karpen G.H."/>
            <person name="Kataoka E."/>
            <person name="Keightley P.D."/>
            <person name="Kheradpour P."/>
            <person name="Kirkness E.F."/>
            <person name="Koerich L.B."/>
            <person name="Kristiansen K."/>
            <person name="Kudrna D."/>
            <person name="Kulathinal R.J."/>
            <person name="Kumar S."/>
            <person name="Kwok R."/>
            <person name="Lander E."/>
            <person name="Langley C.H."/>
            <person name="Lapoint R."/>
            <person name="Lazzaro B.P."/>
            <person name="Lee S.J."/>
            <person name="Levesque L."/>
            <person name="Li R."/>
            <person name="Lin C.F."/>
            <person name="Lin M.F."/>
            <person name="Lindblad-Toh K."/>
            <person name="Llopart A."/>
            <person name="Long M."/>
            <person name="Low L."/>
            <person name="Lozovsky E."/>
            <person name="Lu J."/>
            <person name="Luo M."/>
            <person name="Machado C.A."/>
            <person name="Makalowski W."/>
            <person name="Marzo M."/>
            <person name="Matsuda M."/>
            <person name="Matzkin L."/>
            <person name="McAllister B."/>
            <person name="McBride C.S."/>
            <person name="McKernan B."/>
            <person name="McKernan K."/>
            <person name="Mendez-Lago M."/>
            <person name="Minx P."/>
            <person name="Mollenhauer M.U."/>
            <person name="Montooth K."/>
            <person name="Mount S.M."/>
            <person name="Mu X."/>
            <person name="Myers E."/>
            <person name="Negre B."/>
            <person name="Newfeld S."/>
            <person name="Nielsen R."/>
            <person name="Noor M.A."/>
            <person name="O'Grady P."/>
            <person name="Pachter L."/>
            <person name="Papaceit M."/>
            <person name="Parisi M.J."/>
            <person name="Parisi M."/>
            <person name="Parts L."/>
            <person name="Pedersen J.S."/>
            <person name="Pesole G."/>
            <person name="Phillippy A.M."/>
            <person name="Ponting C.P."/>
            <person name="Pop M."/>
            <person name="Porcelli D."/>
            <person name="Powell J.R."/>
            <person name="Prohaska S."/>
            <person name="Pruitt K."/>
            <person name="Puig M."/>
            <person name="Quesneville H."/>
            <person name="Ram K.R."/>
            <person name="Rand D."/>
            <person name="Rasmussen M.D."/>
            <person name="Reed L.K."/>
            <person name="Reenan R."/>
            <person name="Reily A."/>
            <person name="Remington K.A."/>
            <person name="Rieger T.T."/>
            <person name="Ritchie M.G."/>
            <person name="Robin C."/>
            <person name="Rogers Y.H."/>
            <person name="Rohde C."/>
            <person name="Rozas J."/>
            <person name="Rubenfield M.J."/>
            <person name="Ruiz A."/>
            <person name="Russo S."/>
            <person name="Salzberg S.L."/>
            <person name="Sanchez-Gracia A."/>
            <person name="Saranga D.J."/>
            <person name="Sato H."/>
            <person name="Schaeffer S.W."/>
            <person name="Schatz M.C."/>
            <person name="Schlenke T."/>
            <person name="Schwartz R."/>
            <person name="Segarra C."/>
            <person name="Singh R.S."/>
            <person name="Sirot L."/>
            <person name="Sirota M."/>
            <person name="Sisneros N.B."/>
            <person name="Smith C.D."/>
            <person name="Smith T.F."/>
            <person name="Spieth J."/>
            <person name="Stage D.E."/>
            <person name="Stark A."/>
            <person name="Stephan W."/>
            <person name="Strausberg R.L."/>
            <person name="Strempel S."/>
            <person name="Sturgill D."/>
            <person name="Sutton G."/>
            <person name="Sutton G.G."/>
            <person name="Tao W."/>
            <person name="Teichmann S."/>
            <person name="Tobari Y.N."/>
            <person name="Tomimura Y."/>
            <person name="Tsolas J.M."/>
            <person name="Valente V.L."/>
            <person name="Venter E."/>
            <person name="Venter J.C."/>
            <person name="Vicario S."/>
            <person name="Vieira F.G."/>
            <person name="Vilella A.J."/>
            <person name="Villasante A."/>
            <person name="Walenz B."/>
            <person name="Wang J."/>
            <person name="Wasserman M."/>
            <person name="Watts T."/>
            <person name="Wilson D."/>
            <person name="Wilson R.K."/>
            <person name="Wing R.A."/>
            <person name="Wolfner M.F."/>
            <person name="Wong A."/>
            <person name="Wong G.K."/>
            <person name="Wu C.I."/>
            <person name="Wu G."/>
            <person name="Yamamoto D."/>
            <person name="Yang H.P."/>
            <person name="Yang S.P."/>
            <person name="Yorke J.A."/>
            <person name="Yoshida K."/>
            <person name="Zdobnov E."/>
            <person name="Zhang P."/>
            <person name="Zhang Y."/>
            <person name="Zimin A.V."/>
            <person name="Baldwin J."/>
            <person name="Abdouelleil A."/>
            <person name="Abdulkadir J."/>
            <person name="Abebe A."/>
            <person name="Abera B."/>
            <person name="Abreu J."/>
            <person name="Acer S.C."/>
            <person name="Aftuck L."/>
            <person name="Alexander A."/>
            <person name="An P."/>
            <person name="Anderson E."/>
            <person name="Anderson S."/>
            <person name="Arachi H."/>
            <person name="Azer M."/>
            <person name="Bachantsang P."/>
            <person name="Barry A."/>
            <person name="Bayul T."/>
            <person name="Berlin A."/>
            <person name="Bessette D."/>
            <person name="Bloom T."/>
            <person name="Blye J."/>
            <person name="Boguslavskiy L."/>
            <person name="Bonnet C."/>
            <person name="Boukhgalter B."/>
            <person name="Bourzgui I."/>
            <person name="Brown A."/>
            <person name="Cahill P."/>
            <person name="Channer S."/>
            <person name="Cheshatsang Y."/>
            <person name="Chuda L."/>
            <person name="Citroen M."/>
            <person name="Collymore A."/>
            <person name="Cooke P."/>
            <person name="Costello M."/>
            <person name="D'Aco K."/>
            <person name="Daza R."/>
            <person name="De Haan G."/>
            <person name="DeGray S."/>
            <person name="DeMaso C."/>
            <person name="Dhargay N."/>
            <person name="Dooley K."/>
            <person name="Dooley E."/>
            <person name="Doricent M."/>
            <person name="Dorje P."/>
            <person name="Dorjee K."/>
            <person name="Dupes A."/>
            <person name="Elong R."/>
            <person name="Falk J."/>
            <person name="Farina A."/>
            <person name="Faro S."/>
            <person name="Ferguson D."/>
            <person name="Fisher S."/>
            <person name="Foley C.D."/>
            <person name="Franke A."/>
            <person name="Friedrich D."/>
            <person name="Gadbois L."/>
            <person name="Gearin G."/>
            <person name="Gearin C.R."/>
            <person name="Giannoukos G."/>
            <person name="Goode T."/>
            <person name="Graham J."/>
            <person name="Grandbois E."/>
            <person name="Grewal S."/>
            <person name="Gyaltsen K."/>
            <person name="Hafez N."/>
            <person name="Hagos B."/>
            <person name="Hall J."/>
            <person name="Henson C."/>
            <person name="Hollinger A."/>
            <person name="Honan T."/>
            <person name="Huard M.D."/>
            <person name="Hughes L."/>
            <person name="Hurhula B."/>
            <person name="Husby M.E."/>
            <person name="Kamat A."/>
            <person name="Kanga B."/>
            <person name="Kashin S."/>
            <person name="Khazanovich D."/>
            <person name="Kisner P."/>
            <person name="Lance K."/>
            <person name="Lara M."/>
            <person name="Lee W."/>
            <person name="Lennon N."/>
            <person name="Letendre F."/>
            <person name="LeVine R."/>
            <person name="Lipovsky A."/>
            <person name="Liu X."/>
            <person name="Liu J."/>
            <person name="Liu S."/>
            <person name="Lokyitsang T."/>
            <person name="Lokyitsang Y."/>
            <person name="Lubonja R."/>
            <person name="Lui A."/>
            <person name="MacDonald P."/>
            <person name="Magnisalis V."/>
            <person name="Maru K."/>
            <person name="Matthews C."/>
            <person name="McCusker W."/>
            <person name="McDonough S."/>
            <person name="Mehta T."/>
            <person name="Meldrim J."/>
            <person name="Meneus L."/>
            <person name="Mihai O."/>
            <person name="Mihalev A."/>
            <person name="Mihova T."/>
            <person name="Mittelman R."/>
            <person name="Mlenga V."/>
            <person name="Montmayeur A."/>
            <person name="Mulrain L."/>
            <person name="Navidi A."/>
            <person name="Naylor J."/>
            <person name="Negash T."/>
            <person name="Nguyen T."/>
            <person name="Nguyen N."/>
            <person name="Nicol R."/>
            <person name="Norbu C."/>
            <person name="Norbu N."/>
            <person name="Novod N."/>
            <person name="O'Neill B."/>
            <person name="Osman S."/>
            <person name="Markiewicz E."/>
            <person name="Oyono O.L."/>
            <person name="Patti C."/>
            <person name="Phunkhang P."/>
            <person name="Pierre F."/>
            <person name="Priest M."/>
            <person name="Raghuraman S."/>
            <person name="Rege F."/>
            <person name="Reyes R."/>
            <person name="Rise C."/>
            <person name="Rogov P."/>
            <person name="Ross K."/>
            <person name="Ryan E."/>
            <person name="Settipalli S."/>
            <person name="Shea T."/>
            <person name="Sherpa N."/>
            <person name="Shi L."/>
            <person name="Shih D."/>
            <person name="Sparrow T."/>
            <person name="Spaulding J."/>
            <person name="Stalker J."/>
            <person name="Stange-Thomann N."/>
            <person name="Stavropoulos S."/>
            <person name="Stone C."/>
            <person name="Strader C."/>
            <person name="Tesfaye S."/>
            <person name="Thomson T."/>
            <person name="Thoulutsang Y."/>
            <person name="Thoulutsang D."/>
            <person name="Topham K."/>
            <person name="Topping I."/>
            <person name="Tsamla T."/>
            <person name="Vassiliev H."/>
            <person name="Vo A."/>
            <person name="Wangchuk T."/>
            <person name="Wangdi T."/>
            <person name="Weiand M."/>
            <person name="Wilkinson J."/>
            <person name="Wilson A."/>
            <person name="Yadav S."/>
            <person name="Young G."/>
            <person name="Yu Q."/>
            <person name="Zembek L."/>
            <person name="Zhong D."/>
            <person name="Zimmer A."/>
            <person name="Zwirko Z."/>
            <person name="Jaffe D.B."/>
            <person name="Alvarez P."/>
            <person name="Brockman W."/>
            <person name="Butler J."/>
            <person name="Chin C."/>
            <person name="Gnerre S."/>
            <person name="Grabherr M."/>
            <person name="Kleber M."/>
            <person name="Mauceli E."/>
            <person name="MacCallum I."/>
        </authorList>
    </citation>
    <scope>NUCLEOTIDE SEQUENCE [LARGE SCALE GENOMIC DNA]</scope>
    <source>
        <strain evidence="3">Tucson 14030-0811.24</strain>
    </source>
</reference>
<dbReference type="InterPro" id="IPR006640">
    <property type="entry name" value="SprT-like_domain"/>
</dbReference>